<comment type="catalytic activity">
    <reaction evidence="6 8">
        <text>adenine + H2O + H(+) = hypoxanthine + NH4(+)</text>
        <dbReference type="Rhea" id="RHEA:23688"/>
        <dbReference type="ChEBI" id="CHEBI:15377"/>
        <dbReference type="ChEBI" id="CHEBI:15378"/>
        <dbReference type="ChEBI" id="CHEBI:16708"/>
        <dbReference type="ChEBI" id="CHEBI:17368"/>
        <dbReference type="ChEBI" id="CHEBI:28938"/>
        <dbReference type="EC" id="3.5.4.2"/>
    </reaction>
</comment>
<accession>A0A1Y1RWL0</accession>
<dbReference type="InterPro" id="IPR026912">
    <property type="entry name" value="Adenine_deam_C"/>
</dbReference>
<evidence type="ECO:0000256" key="7">
    <source>
        <dbReference type="ARBA" id="ARBA00069718"/>
    </source>
</evidence>
<evidence type="ECO:0000256" key="6">
    <source>
        <dbReference type="ARBA" id="ARBA00047720"/>
    </source>
</evidence>
<evidence type="ECO:0000256" key="5">
    <source>
        <dbReference type="ARBA" id="ARBA00023211"/>
    </source>
</evidence>
<dbReference type="InterPro" id="IPR011059">
    <property type="entry name" value="Metal-dep_hydrolase_composite"/>
</dbReference>
<dbReference type="PANTHER" id="PTHR11113">
    <property type="entry name" value="N-ACETYLGLUCOSAMINE-6-PHOSPHATE DEACETYLASE"/>
    <property type="match status" value="1"/>
</dbReference>
<dbReference type="SUPFAM" id="SSF51556">
    <property type="entry name" value="Metallo-dependent hydrolases"/>
    <property type="match status" value="1"/>
</dbReference>
<dbReference type="PANTHER" id="PTHR11113:SF2">
    <property type="entry name" value="ADENINE DEAMINASE"/>
    <property type="match status" value="1"/>
</dbReference>
<gene>
    <name evidence="8" type="primary">ade</name>
    <name evidence="11" type="ORF">B4O97_14005</name>
</gene>
<dbReference type="STRING" id="1963862.B4O97_14005"/>
<comment type="similarity">
    <text evidence="2 8">Belongs to the metallo-dependent hydrolases superfamily. Adenine deaminase family.</text>
</comment>
<evidence type="ECO:0000313" key="11">
    <source>
        <dbReference type="EMBL" id="ORC33997.1"/>
    </source>
</evidence>
<keyword evidence="5 8" id="KW-0464">Manganese</keyword>
<dbReference type="Pfam" id="PF13382">
    <property type="entry name" value="Adenine_deam_C"/>
    <property type="match status" value="1"/>
</dbReference>
<dbReference type="Gene3D" id="3.20.20.140">
    <property type="entry name" value="Metal-dependent hydrolases"/>
    <property type="match status" value="1"/>
</dbReference>
<dbReference type="Gene3D" id="2.30.40.10">
    <property type="entry name" value="Urease, subunit C, domain 1"/>
    <property type="match status" value="1"/>
</dbReference>
<keyword evidence="4 8" id="KW-0378">Hydrolase</keyword>
<dbReference type="InterPro" id="IPR032466">
    <property type="entry name" value="Metal_Hydrolase"/>
</dbReference>
<dbReference type="InterPro" id="IPR006679">
    <property type="entry name" value="Adenine_deam"/>
</dbReference>
<dbReference type="InterPro" id="IPR006680">
    <property type="entry name" value="Amidohydro-rel"/>
</dbReference>
<dbReference type="EMBL" id="MWQY01000016">
    <property type="protein sequence ID" value="ORC33997.1"/>
    <property type="molecule type" value="Genomic_DNA"/>
</dbReference>
<evidence type="ECO:0000256" key="2">
    <source>
        <dbReference type="ARBA" id="ARBA00006773"/>
    </source>
</evidence>
<dbReference type="GO" id="GO:0000034">
    <property type="term" value="F:adenine deaminase activity"/>
    <property type="evidence" value="ECO:0007669"/>
    <property type="project" value="UniProtKB-UniRule"/>
</dbReference>
<evidence type="ECO:0000259" key="10">
    <source>
        <dbReference type="Pfam" id="PF13382"/>
    </source>
</evidence>
<keyword evidence="12" id="KW-1185">Reference proteome</keyword>
<feature type="domain" description="Adenine deaminase C-terminal" evidence="10">
    <location>
        <begin position="397"/>
        <end position="567"/>
    </location>
</feature>
<proteinExistence type="inferred from homology"/>
<sequence length="574" mass="62151">MDLKRLIDVAAGRRKADLVLQNARIVNVHTHEVSDGSLAVDQGVIAGIGAYEGRKELDLNGAYLLPGLIDSHVHIESSLVSPEQFARLVVPRGTTTVIADPHEIANVAGLEGIRYMISAAKKAPLDVYFMLPSCVPSTSFENAGAVLDAAALEELIDDDAVLGLGEVMDYPSVAAGDEGILAKIALAAKRNKPIDGHGPMLEGRGLNAYRAAGIQTDHECSTLDEMRDRLRIGMRILIREGSAARNLSTLIKGVGPHTSRYCSFCTDDKQPEQILSEGHIDHSLRLAIENGLDPLTAIQMGTLNAAEGYGLARKGALAPGFDADMIVVDNLRHFTVQQVYKRGVLVARNQEALFAVNTPDISRVSGSVKVGELSQESFRLKLRGDLVNVIHLHPGNLITEKAVRKVYIDEQGFFVHREKLDILKLAVIERHRGSGNIGLGLVEGFQLKNGALATTIAHDSHNLIIIGDNDRDMLTAARELISCGGGMCAVREGKVLDTLPLPIAGLMSNEGADQLNQRLSRINRTAYEALRVNPQVDPFMSLSFLALPVIPELKLTDMGLFDVTNFEFININAE</sequence>
<evidence type="ECO:0000256" key="3">
    <source>
        <dbReference type="ARBA" id="ARBA00012782"/>
    </source>
</evidence>
<evidence type="ECO:0000313" key="12">
    <source>
        <dbReference type="Proteomes" id="UP000192343"/>
    </source>
</evidence>
<dbReference type="OrthoDB" id="9775607at2"/>
<dbReference type="RefSeq" id="WP_083051738.1">
    <property type="nucleotide sequence ID" value="NZ_MWQY01000016.1"/>
</dbReference>
<evidence type="ECO:0000256" key="8">
    <source>
        <dbReference type="HAMAP-Rule" id="MF_01518"/>
    </source>
</evidence>
<dbReference type="Proteomes" id="UP000192343">
    <property type="component" value="Unassembled WGS sequence"/>
</dbReference>
<dbReference type="EC" id="3.5.4.2" evidence="3 8"/>
<evidence type="ECO:0000259" key="9">
    <source>
        <dbReference type="Pfam" id="PF01979"/>
    </source>
</evidence>
<evidence type="ECO:0000256" key="4">
    <source>
        <dbReference type="ARBA" id="ARBA00022801"/>
    </source>
</evidence>
<evidence type="ECO:0000256" key="1">
    <source>
        <dbReference type="ARBA" id="ARBA00001936"/>
    </source>
</evidence>
<organism evidence="11 12">
    <name type="scientific">Marispirochaeta aestuarii</name>
    <dbReference type="NCBI Taxonomy" id="1963862"/>
    <lineage>
        <taxon>Bacteria</taxon>
        <taxon>Pseudomonadati</taxon>
        <taxon>Spirochaetota</taxon>
        <taxon>Spirochaetia</taxon>
        <taxon>Spirochaetales</taxon>
        <taxon>Spirochaetaceae</taxon>
        <taxon>Marispirochaeta</taxon>
    </lineage>
</organism>
<dbReference type="AlphaFoldDB" id="A0A1Y1RWL0"/>
<dbReference type="HAMAP" id="MF_01518">
    <property type="entry name" value="Adenine_deamin"/>
    <property type="match status" value="1"/>
</dbReference>
<comment type="cofactor">
    <cofactor evidence="1 8">
        <name>Mn(2+)</name>
        <dbReference type="ChEBI" id="CHEBI:29035"/>
    </cofactor>
</comment>
<comment type="caution">
    <text evidence="11">The sequence shown here is derived from an EMBL/GenBank/DDBJ whole genome shotgun (WGS) entry which is preliminary data.</text>
</comment>
<dbReference type="GO" id="GO:0006146">
    <property type="term" value="P:adenine catabolic process"/>
    <property type="evidence" value="ECO:0007669"/>
    <property type="project" value="InterPro"/>
</dbReference>
<reference evidence="11 12" key="1">
    <citation type="submission" date="2017-03" db="EMBL/GenBank/DDBJ databases">
        <title>Draft Genome sequence of Marispirochaeta sp. strain JC444.</title>
        <authorList>
            <person name="Shivani Y."/>
            <person name="Subhash Y."/>
            <person name="Sasikala C."/>
            <person name="Ramana C."/>
        </authorList>
    </citation>
    <scope>NUCLEOTIDE SEQUENCE [LARGE SCALE GENOMIC DNA]</scope>
    <source>
        <strain evidence="11 12">JC444</strain>
    </source>
</reference>
<dbReference type="Pfam" id="PF01979">
    <property type="entry name" value="Amidohydro_1"/>
    <property type="match status" value="2"/>
</dbReference>
<feature type="domain" description="Amidohydrolase-related" evidence="9">
    <location>
        <begin position="63"/>
        <end position="229"/>
    </location>
</feature>
<dbReference type="CDD" id="cd01295">
    <property type="entry name" value="AdeC"/>
    <property type="match status" value="1"/>
</dbReference>
<protein>
    <recommendedName>
        <fullName evidence="7 8">Adenine deaminase</fullName>
        <shortName evidence="8">Adenase</shortName>
        <shortName evidence="8">Adenine aminase</shortName>
        <ecNumber evidence="3 8">3.5.4.2</ecNumber>
    </recommendedName>
</protein>
<feature type="domain" description="Amidohydrolase-related" evidence="9">
    <location>
        <begin position="262"/>
        <end position="346"/>
    </location>
</feature>
<dbReference type="NCBIfam" id="TIGR01178">
    <property type="entry name" value="ade"/>
    <property type="match status" value="1"/>
</dbReference>
<dbReference type="SUPFAM" id="SSF51338">
    <property type="entry name" value="Composite domain of metallo-dependent hydrolases"/>
    <property type="match status" value="1"/>
</dbReference>
<name>A0A1Y1RWL0_9SPIO</name>
<dbReference type="FunFam" id="3.20.20.140:FF:000016">
    <property type="entry name" value="Adenine deaminase"/>
    <property type="match status" value="1"/>
</dbReference>